<dbReference type="EMBL" id="VSRR010141006">
    <property type="protein sequence ID" value="MPD04424.1"/>
    <property type="molecule type" value="Genomic_DNA"/>
</dbReference>
<reference evidence="2 3" key="1">
    <citation type="submission" date="2019-05" db="EMBL/GenBank/DDBJ databases">
        <title>Another draft genome of Portunus trituberculatus and its Hox gene families provides insights of decapod evolution.</title>
        <authorList>
            <person name="Jeong J.-H."/>
            <person name="Song I."/>
            <person name="Kim S."/>
            <person name="Choi T."/>
            <person name="Kim D."/>
            <person name="Ryu S."/>
            <person name="Kim W."/>
        </authorList>
    </citation>
    <scope>NUCLEOTIDE SEQUENCE [LARGE SCALE GENOMIC DNA]</scope>
    <source>
        <tissue evidence="2">Muscle</tissue>
    </source>
</reference>
<gene>
    <name evidence="2" type="ORF">E2C01_100110</name>
</gene>
<comment type="caution">
    <text evidence="2">The sequence shown here is derived from an EMBL/GenBank/DDBJ whole genome shotgun (WGS) entry which is preliminary data.</text>
</comment>
<organism evidence="2 3">
    <name type="scientific">Portunus trituberculatus</name>
    <name type="common">Swimming crab</name>
    <name type="synonym">Neptunus trituberculatus</name>
    <dbReference type="NCBI Taxonomy" id="210409"/>
    <lineage>
        <taxon>Eukaryota</taxon>
        <taxon>Metazoa</taxon>
        <taxon>Ecdysozoa</taxon>
        <taxon>Arthropoda</taxon>
        <taxon>Crustacea</taxon>
        <taxon>Multicrustacea</taxon>
        <taxon>Malacostraca</taxon>
        <taxon>Eumalacostraca</taxon>
        <taxon>Eucarida</taxon>
        <taxon>Decapoda</taxon>
        <taxon>Pleocyemata</taxon>
        <taxon>Brachyura</taxon>
        <taxon>Eubrachyura</taxon>
        <taxon>Portunoidea</taxon>
        <taxon>Portunidae</taxon>
        <taxon>Portuninae</taxon>
        <taxon>Portunus</taxon>
    </lineage>
</organism>
<proteinExistence type="predicted"/>
<dbReference type="Proteomes" id="UP000324222">
    <property type="component" value="Unassembled WGS sequence"/>
</dbReference>
<evidence type="ECO:0000313" key="3">
    <source>
        <dbReference type="Proteomes" id="UP000324222"/>
    </source>
</evidence>
<name>A0A5B7KCG8_PORTR</name>
<evidence type="ECO:0000313" key="2">
    <source>
        <dbReference type="EMBL" id="MPD04424.1"/>
    </source>
</evidence>
<sequence>MFKPHAIPTSRPDSAQGLDRSGSETSEGSSHSEQDTPMGPLLHSPVFSNLQEGKPVSTDVTGCNLDVSGT</sequence>
<keyword evidence="3" id="KW-1185">Reference proteome</keyword>
<protein>
    <submittedName>
        <fullName evidence="2">Uncharacterized protein</fullName>
    </submittedName>
</protein>
<feature type="region of interest" description="Disordered" evidence="1">
    <location>
        <begin position="1"/>
        <end position="70"/>
    </location>
</feature>
<accession>A0A5B7KCG8</accession>
<dbReference type="AlphaFoldDB" id="A0A5B7KCG8"/>
<evidence type="ECO:0000256" key="1">
    <source>
        <dbReference type="SAM" id="MobiDB-lite"/>
    </source>
</evidence>